<evidence type="ECO:0000313" key="1">
    <source>
        <dbReference type="EMBL" id="GAA2493406.1"/>
    </source>
</evidence>
<accession>A0ABP5ZBS9</accession>
<protein>
    <submittedName>
        <fullName evidence="1">Uncharacterized protein</fullName>
    </submittedName>
</protein>
<comment type="caution">
    <text evidence="1">The sequence shown here is derived from an EMBL/GenBank/DDBJ whole genome shotgun (WGS) entry which is preliminary data.</text>
</comment>
<reference evidence="2" key="1">
    <citation type="journal article" date="2019" name="Int. J. Syst. Evol. Microbiol.">
        <title>The Global Catalogue of Microorganisms (GCM) 10K type strain sequencing project: providing services to taxonomists for standard genome sequencing and annotation.</title>
        <authorList>
            <consortium name="The Broad Institute Genomics Platform"/>
            <consortium name="The Broad Institute Genome Sequencing Center for Infectious Disease"/>
            <person name="Wu L."/>
            <person name="Ma J."/>
        </authorList>
    </citation>
    <scope>NUCLEOTIDE SEQUENCE [LARGE SCALE GENOMIC DNA]</scope>
    <source>
        <strain evidence="2">JCM 16259</strain>
    </source>
</reference>
<sequence length="258" mass="27071">MTGSGRPATFHVRALGATVGVDVPDDRLRPLARVAWSMSSVRPVAGAPVVSAPGLEDSAGPDDVAQALQALTQSVTRAAIAARTGQLMMFHAGGLCDQVSGATVALVAPGGTGKTTLVRTLGPGRGYVSDETVGVTADGHVEPYCKPLSVRRPDTGQPKDEVAPESLGLCPPQVRPWLAGMVLLRRDLQAGETVRVEPVELLDALVLLAPETSALATFDRPLRRLADLVESAGGLRRVRYHDAADLEPVVREVLGRSR</sequence>
<gene>
    <name evidence="1" type="ORF">GCM10009858_34250</name>
</gene>
<dbReference type="RefSeq" id="WP_344256239.1">
    <property type="nucleotide sequence ID" value="NZ_BAAARE010000016.1"/>
</dbReference>
<organism evidence="1 2">
    <name type="scientific">Terrabacter carboxydivorans</name>
    <dbReference type="NCBI Taxonomy" id="619730"/>
    <lineage>
        <taxon>Bacteria</taxon>
        <taxon>Bacillati</taxon>
        <taxon>Actinomycetota</taxon>
        <taxon>Actinomycetes</taxon>
        <taxon>Micrococcales</taxon>
        <taxon>Intrasporangiaceae</taxon>
        <taxon>Terrabacter</taxon>
    </lineage>
</organism>
<keyword evidence="2" id="KW-1185">Reference proteome</keyword>
<dbReference type="SUPFAM" id="SSF53795">
    <property type="entry name" value="PEP carboxykinase-like"/>
    <property type="match status" value="1"/>
</dbReference>
<dbReference type="Proteomes" id="UP001500730">
    <property type="component" value="Unassembled WGS sequence"/>
</dbReference>
<dbReference type="EMBL" id="BAAARE010000016">
    <property type="protein sequence ID" value="GAA2493406.1"/>
    <property type="molecule type" value="Genomic_DNA"/>
</dbReference>
<name>A0ABP5ZBS9_9MICO</name>
<evidence type="ECO:0000313" key="2">
    <source>
        <dbReference type="Proteomes" id="UP001500730"/>
    </source>
</evidence>
<proteinExistence type="predicted"/>